<evidence type="ECO:0000256" key="2">
    <source>
        <dbReference type="ARBA" id="ARBA00009773"/>
    </source>
</evidence>
<reference evidence="7 8" key="1">
    <citation type="submission" date="2019-07" db="EMBL/GenBank/DDBJ databases">
        <title>Whole genome shotgun sequence of Oceanobacillus sojae NBRC 105379.</title>
        <authorList>
            <person name="Hosoyama A."/>
            <person name="Uohara A."/>
            <person name="Ohji S."/>
            <person name="Ichikawa N."/>
        </authorList>
    </citation>
    <scope>NUCLEOTIDE SEQUENCE [LARGE SCALE GENOMIC DNA]</scope>
    <source>
        <strain evidence="7 8">NBRC 105379</strain>
    </source>
</reference>
<evidence type="ECO:0000256" key="3">
    <source>
        <dbReference type="ARBA" id="ARBA00022692"/>
    </source>
</evidence>
<dbReference type="OrthoDB" id="9793390at2"/>
<evidence type="ECO:0000313" key="7">
    <source>
        <dbReference type="EMBL" id="GEN89419.1"/>
    </source>
</evidence>
<gene>
    <name evidence="7" type="primary">yubA_2</name>
    <name evidence="7" type="ORF">OSO01_41580</name>
</gene>
<dbReference type="InterPro" id="IPR002549">
    <property type="entry name" value="AI-2E-like"/>
</dbReference>
<feature type="transmembrane region" description="Helical" evidence="6">
    <location>
        <begin position="7"/>
        <end position="30"/>
    </location>
</feature>
<evidence type="ECO:0000313" key="8">
    <source>
        <dbReference type="Proteomes" id="UP000321558"/>
    </source>
</evidence>
<comment type="subcellular location">
    <subcellularLocation>
        <location evidence="1">Membrane</location>
        <topology evidence="1">Multi-pass membrane protein</topology>
    </subcellularLocation>
</comment>
<dbReference type="Proteomes" id="UP000321558">
    <property type="component" value="Unassembled WGS sequence"/>
</dbReference>
<evidence type="ECO:0000256" key="4">
    <source>
        <dbReference type="ARBA" id="ARBA00022989"/>
    </source>
</evidence>
<feature type="transmembrane region" description="Helical" evidence="6">
    <location>
        <begin position="159"/>
        <end position="181"/>
    </location>
</feature>
<keyword evidence="8" id="KW-1185">Reference proteome</keyword>
<dbReference type="STRING" id="582851.GCA_900162665_01583"/>
<dbReference type="EMBL" id="BJYM01000022">
    <property type="protein sequence ID" value="GEN89419.1"/>
    <property type="molecule type" value="Genomic_DNA"/>
</dbReference>
<dbReference type="Pfam" id="PF01594">
    <property type="entry name" value="AI-2E_transport"/>
    <property type="match status" value="1"/>
</dbReference>
<comment type="caution">
    <text evidence="7">The sequence shown here is derived from an EMBL/GenBank/DDBJ whole genome shotgun (WGS) entry which is preliminary data.</text>
</comment>
<feature type="transmembrane region" description="Helical" evidence="6">
    <location>
        <begin position="36"/>
        <end position="54"/>
    </location>
</feature>
<dbReference type="RefSeq" id="WP_147212313.1">
    <property type="nucleotide sequence ID" value="NZ_BJYM01000022.1"/>
</dbReference>
<feature type="transmembrane region" description="Helical" evidence="6">
    <location>
        <begin position="278"/>
        <end position="294"/>
    </location>
</feature>
<dbReference type="GO" id="GO:0016020">
    <property type="term" value="C:membrane"/>
    <property type="evidence" value="ECO:0007669"/>
    <property type="project" value="UniProtKB-SubCell"/>
</dbReference>
<dbReference type="PANTHER" id="PTHR21716">
    <property type="entry name" value="TRANSMEMBRANE PROTEIN"/>
    <property type="match status" value="1"/>
</dbReference>
<evidence type="ECO:0000256" key="5">
    <source>
        <dbReference type="ARBA" id="ARBA00023136"/>
    </source>
</evidence>
<feature type="transmembrane region" description="Helical" evidence="6">
    <location>
        <begin position="216"/>
        <end position="239"/>
    </location>
</feature>
<name>A0A511ZPU9_9BACI</name>
<organism evidence="7 8">
    <name type="scientific">Oceanobacillus sojae</name>
    <dbReference type="NCBI Taxonomy" id="582851"/>
    <lineage>
        <taxon>Bacteria</taxon>
        <taxon>Bacillati</taxon>
        <taxon>Bacillota</taxon>
        <taxon>Bacilli</taxon>
        <taxon>Bacillales</taxon>
        <taxon>Bacillaceae</taxon>
        <taxon>Oceanobacillus</taxon>
    </lineage>
</organism>
<dbReference type="PANTHER" id="PTHR21716:SF69">
    <property type="entry name" value="TRANSPORT PROTEIN YUBA-RELATED"/>
    <property type="match status" value="1"/>
</dbReference>
<accession>A0A511ZPU9</accession>
<comment type="similarity">
    <text evidence="2">Belongs to the autoinducer-2 exporter (AI-2E) (TC 2.A.86) family.</text>
</comment>
<keyword evidence="5 6" id="KW-0472">Membrane</keyword>
<keyword evidence="4 6" id="KW-1133">Transmembrane helix</keyword>
<proteinExistence type="inferred from homology"/>
<sequence>MTQKRWFQFFIFFICLFTLIFLISITHFIFTPVLQLVGAVALPIIGAGILYYLTRPLMNLLVKYKVPRILSIIIVFLVIIGAITLFIVFIWPIARDQFDRLMDSIPGMVQMVEGWINYWQDNIALVPDQVIDAINNFANDIPGHIESVLNNVFGFLGSFIGQLVSIIAGIVLVPFFLFFMLKDGEKLVPFILQFFSKKKAENLHDLLKKIDNVLSAFIQGQLLVSFAVGVLLLIGYLIIGLEYAVVLALFGMMMNVIPFLGPYIAVAPALLVGGFQDPINLFWIAIIMFVAQQIESTFISPNVMGQVLNLHPLTVITVILAAGSIAGFLGILFAIPVYAVIRTIVIHFYQTFVNSRKNKDDALI</sequence>
<keyword evidence="3 6" id="KW-0812">Transmembrane</keyword>
<feature type="transmembrane region" description="Helical" evidence="6">
    <location>
        <begin position="66"/>
        <end position="94"/>
    </location>
</feature>
<feature type="transmembrane region" description="Helical" evidence="6">
    <location>
        <begin position="314"/>
        <end position="341"/>
    </location>
</feature>
<dbReference type="AlphaFoldDB" id="A0A511ZPU9"/>
<protein>
    <submittedName>
        <fullName evidence="7">UPF0118 membrane protein YubA</fullName>
    </submittedName>
</protein>
<evidence type="ECO:0000256" key="1">
    <source>
        <dbReference type="ARBA" id="ARBA00004141"/>
    </source>
</evidence>
<dbReference type="GO" id="GO:0055085">
    <property type="term" value="P:transmembrane transport"/>
    <property type="evidence" value="ECO:0007669"/>
    <property type="project" value="TreeGrafter"/>
</dbReference>
<evidence type="ECO:0000256" key="6">
    <source>
        <dbReference type="SAM" id="Phobius"/>
    </source>
</evidence>